<dbReference type="Proteomes" id="UP000034852">
    <property type="component" value="Unassembled WGS sequence"/>
</dbReference>
<organism evidence="1 2">
    <name type="scientific">candidate division WS6 bacterium GW2011_GWA2_37_6</name>
    <dbReference type="NCBI Taxonomy" id="1619087"/>
    <lineage>
        <taxon>Bacteria</taxon>
        <taxon>Candidatus Dojkabacteria</taxon>
    </lineage>
</organism>
<name>A0A0G0GTV1_9BACT</name>
<sequence length="218" mass="25141">MDAKLNGETKSVTFSDVLKILRTRQVKPIKKRPLIGEAVDGLVSVEERTFGFNANYPDLTMYSEKPISGEGQQEKKTETTEARKARRALANNTDQLKQDKLLLDYILEIGDVWYQSQVFEHDLKTEPIVKEDIKRMRESFDASIEWFLEGLQEIVSAKGKSLQRYSTLTLGNWKNLIPQLTIQKYWIRAKLGKDEKGKNGIEKLVQQACQRILTDYIE</sequence>
<dbReference type="AlphaFoldDB" id="A0A0G0GTV1"/>
<comment type="caution">
    <text evidence="1">The sequence shown here is derived from an EMBL/GenBank/DDBJ whole genome shotgun (WGS) entry which is preliminary data.</text>
</comment>
<evidence type="ECO:0000313" key="2">
    <source>
        <dbReference type="Proteomes" id="UP000034852"/>
    </source>
</evidence>
<proteinExistence type="predicted"/>
<gene>
    <name evidence="1" type="ORF">US52_C0057G0004</name>
</gene>
<accession>A0A0G0GTV1</accession>
<evidence type="ECO:0000313" key="1">
    <source>
        <dbReference type="EMBL" id="KKQ34483.1"/>
    </source>
</evidence>
<reference evidence="1 2" key="1">
    <citation type="journal article" date="2015" name="Nature">
        <title>rRNA introns, odd ribosomes, and small enigmatic genomes across a large radiation of phyla.</title>
        <authorList>
            <person name="Brown C.T."/>
            <person name="Hug L.A."/>
            <person name="Thomas B.C."/>
            <person name="Sharon I."/>
            <person name="Castelle C.J."/>
            <person name="Singh A."/>
            <person name="Wilkins M.J."/>
            <person name="Williams K.H."/>
            <person name="Banfield J.F."/>
        </authorList>
    </citation>
    <scope>NUCLEOTIDE SEQUENCE [LARGE SCALE GENOMIC DNA]</scope>
</reference>
<dbReference type="EMBL" id="LBTH01000057">
    <property type="protein sequence ID" value="KKQ34483.1"/>
    <property type="molecule type" value="Genomic_DNA"/>
</dbReference>
<protein>
    <submittedName>
        <fullName evidence="1">Uncharacterized protein</fullName>
    </submittedName>
</protein>